<evidence type="ECO:0000256" key="1">
    <source>
        <dbReference type="SAM" id="MobiDB-lite"/>
    </source>
</evidence>
<protein>
    <submittedName>
        <fullName evidence="2">Uncharacterized protein</fullName>
    </submittedName>
</protein>
<keyword evidence="3" id="KW-1185">Reference proteome</keyword>
<feature type="region of interest" description="Disordered" evidence="1">
    <location>
        <begin position="226"/>
        <end position="249"/>
    </location>
</feature>
<dbReference type="Proteomes" id="UP000245166">
    <property type="component" value="Unassembled WGS sequence"/>
</dbReference>
<accession>A0A2U1ZWM3</accession>
<gene>
    <name evidence="2" type="ORF">C8046_12390</name>
</gene>
<dbReference type="EMBL" id="PYHR01000002">
    <property type="protein sequence ID" value="PWD51340.1"/>
    <property type="molecule type" value="Genomic_DNA"/>
</dbReference>
<feature type="compositionally biased region" description="Low complexity" evidence="1">
    <location>
        <begin position="226"/>
        <end position="235"/>
    </location>
</feature>
<sequence length="249" mass="25976">MPASIGPILDQLMPDASSALGGLPLSQLSMDVNGVPMTFQVVAGPLAARELEYAVSQSLLRDRVRAAVQAHRGYLVLSADDVTDVFRASALLSDVTATYAASDAGLAVWLPEMDLATTDVIYAGEASQRPALTWFNTMAAAVDQATSIAHTIGLAHLGGQEVQLRSGALGPADAYRELRSSVATVLESGTFPTPGSTLTVAGVPHMLTAGESEIGMGRVLDAVPPARAKAATPAPEQEAPRRKGWFGRR</sequence>
<proteinExistence type="predicted"/>
<comment type="caution">
    <text evidence="2">The sequence shown here is derived from an EMBL/GenBank/DDBJ whole genome shotgun (WGS) entry which is preliminary data.</text>
</comment>
<name>A0A2U1ZWM3_9MICO</name>
<dbReference type="AlphaFoldDB" id="A0A2U1ZWM3"/>
<reference evidence="2 3" key="1">
    <citation type="submission" date="2018-03" db="EMBL/GenBank/DDBJ databases">
        <title>Genome assembly of novel Miniimonas species PCH200.</title>
        <authorList>
            <person name="Thakur V."/>
            <person name="Kumar V."/>
            <person name="Singh D."/>
        </authorList>
    </citation>
    <scope>NUCLEOTIDE SEQUENCE [LARGE SCALE GENOMIC DNA]</scope>
    <source>
        <strain evidence="2 3">PCH200</strain>
    </source>
</reference>
<evidence type="ECO:0000313" key="3">
    <source>
        <dbReference type="Proteomes" id="UP000245166"/>
    </source>
</evidence>
<organism evidence="2 3">
    <name type="scientific">Serinibacter arcticus</name>
    <dbReference type="NCBI Taxonomy" id="1655435"/>
    <lineage>
        <taxon>Bacteria</taxon>
        <taxon>Bacillati</taxon>
        <taxon>Actinomycetota</taxon>
        <taxon>Actinomycetes</taxon>
        <taxon>Micrococcales</taxon>
        <taxon>Beutenbergiaceae</taxon>
        <taxon>Serinibacter</taxon>
    </lineage>
</organism>
<evidence type="ECO:0000313" key="2">
    <source>
        <dbReference type="EMBL" id="PWD51340.1"/>
    </source>
</evidence>